<evidence type="ECO:0000313" key="3">
    <source>
        <dbReference type="Proteomes" id="UP000652761"/>
    </source>
</evidence>
<dbReference type="Proteomes" id="UP000652761">
    <property type="component" value="Unassembled WGS sequence"/>
</dbReference>
<proteinExistence type="predicted"/>
<dbReference type="AlphaFoldDB" id="A0A843VA73"/>
<keyword evidence="3" id="KW-1185">Reference proteome</keyword>
<reference evidence="2" key="1">
    <citation type="submission" date="2017-07" db="EMBL/GenBank/DDBJ databases">
        <title>Taro Niue Genome Assembly and Annotation.</title>
        <authorList>
            <person name="Atibalentja N."/>
            <person name="Keating K."/>
            <person name="Fields C.J."/>
        </authorList>
    </citation>
    <scope>NUCLEOTIDE SEQUENCE</scope>
    <source>
        <strain evidence="2">Niue_2</strain>
        <tissue evidence="2">Leaf</tissue>
    </source>
</reference>
<feature type="transmembrane region" description="Helical" evidence="1">
    <location>
        <begin position="96"/>
        <end position="119"/>
    </location>
</feature>
<keyword evidence="1" id="KW-0812">Transmembrane</keyword>
<protein>
    <submittedName>
        <fullName evidence="2">Uncharacterized protein</fullName>
    </submittedName>
</protein>
<organism evidence="2 3">
    <name type="scientific">Colocasia esculenta</name>
    <name type="common">Wild taro</name>
    <name type="synonym">Arum esculentum</name>
    <dbReference type="NCBI Taxonomy" id="4460"/>
    <lineage>
        <taxon>Eukaryota</taxon>
        <taxon>Viridiplantae</taxon>
        <taxon>Streptophyta</taxon>
        <taxon>Embryophyta</taxon>
        <taxon>Tracheophyta</taxon>
        <taxon>Spermatophyta</taxon>
        <taxon>Magnoliopsida</taxon>
        <taxon>Liliopsida</taxon>
        <taxon>Araceae</taxon>
        <taxon>Aroideae</taxon>
        <taxon>Colocasieae</taxon>
        <taxon>Colocasia</taxon>
    </lineage>
</organism>
<name>A0A843VA73_COLES</name>
<evidence type="ECO:0000256" key="1">
    <source>
        <dbReference type="SAM" id="Phobius"/>
    </source>
</evidence>
<comment type="caution">
    <text evidence="2">The sequence shown here is derived from an EMBL/GenBank/DDBJ whole genome shotgun (WGS) entry which is preliminary data.</text>
</comment>
<accession>A0A843VA73</accession>
<gene>
    <name evidence="2" type="ORF">Taro_025447</name>
</gene>
<evidence type="ECO:0000313" key="2">
    <source>
        <dbReference type="EMBL" id="MQL92815.1"/>
    </source>
</evidence>
<dbReference type="PROSITE" id="PS51257">
    <property type="entry name" value="PROKAR_LIPOPROTEIN"/>
    <property type="match status" value="1"/>
</dbReference>
<keyword evidence="1" id="KW-0472">Membrane</keyword>
<keyword evidence="1" id="KW-1133">Transmembrane helix</keyword>
<feature type="transmembrane region" description="Helical" evidence="1">
    <location>
        <begin position="48"/>
        <end position="67"/>
    </location>
</feature>
<dbReference type="EMBL" id="NMUH01001490">
    <property type="protein sequence ID" value="MQL92815.1"/>
    <property type="molecule type" value="Genomic_DNA"/>
</dbReference>
<sequence>MAVPKKGTPALLARSCRVAVRWLVFQQGLGVSCKRVLLLLPGARTTSMVVRFASAVVGFIFSLRVSVGMSRRLREPACGVAFTSAGLLPVDPGVSLLDVCLALCACTSLGAVLCLVGVFARAKQMLVCLVALLVECCDTCSWLLPTLCWLVVNSGEVLPEFFSVGSGGGEVSPELCCARFWLLWHCPLG</sequence>